<sequence>MGDSVQQESFLRDQQAGRQLQLEASRLLVLAPLFHHRRVIANYSGLPSNTIAAWLPTKSEDCLTQQRDSAEHNFASPQPSGPHNKQRTTNVTLWRTVRTGVLSGDLEPLHGHQDHLRGLGNQGSEDHCLISEATLQLTGTCFEFWGCGRTQARKIAEELDEYPSERQAGGPLSTQEEPGDPSAQQERLQKPMKRQRIDSKAPKKSSSKRGLGRPGLPPVAITATAGPSSGDREVIGW</sequence>
<gene>
    <name evidence="2" type="ORF">NDU88_003039</name>
</gene>
<keyword evidence="3" id="KW-1185">Reference proteome</keyword>
<protein>
    <submittedName>
        <fullName evidence="2">Uncharacterized protein</fullName>
    </submittedName>
</protein>
<name>A0AAV7KTR9_PLEWA</name>
<evidence type="ECO:0000313" key="3">
    <source>
        <dbReference type="Proteomes" id="UP001066276"/>
    </source>
</evidence>
<organism evidence="2 3">
    <name type="scientific">Pleurodeles waltl</name>
    <name type="common">Iberian ribbed newt</name>
    <dbReference type="NCBI Taxonomy" id="8319"/>
    <lineage>
        <taxon>Eukaryota</taxon>
        <taxon>Metazoa</taxon>
        <taxon>Chordata</taxon>
        <taxon>Craniata</taxon>
        <taxon>Vertebrata</taxon>
        <taxon>Euteleostomi</taxon>
        <taxon>Amphibia</taxon>
        <taxon>Batrachia</taxon>
        <taxon>Caudata</taxon>
        <taxon>Salamandroidea</taxon>
        <taxon>Salamandridae</taxon>
        <taxon>Pleurodelinae</taxon>
        <taxon>Pleurodeles</taxon>
    </lineage>
</organism>
<feature type="region of interest" description="Disordered" evidence="1">
    <location>
        <begin position="66"/>
        <end position="88"/>
    </location>
</feature>
<reference evidence="2" key="1">
    <citation type="journal article" date="2022" name="bioRxiv">
        <title>Sequencing and chromosome-scale assembly of the giantPleurodeles waltlgenome.</title>
        <authorList>
            <person name="Brown T."/>
            <person name="Elewa A."/>
            <person name="Iarovenko S."/>
            <person name="Subramanian E."/>
            <person name="Araus A.J."/>
            <person name="Petzold A."/>
            <person name="Susuki M."/>
            <person name="Suzuki K.-i.T."/>
            <person name="Hayashi T."/>
            <person name="Toyoda A."/>
            <person name="Oliveira C."/>
            <person name="Osipova E."/>
            <person name="Leigh N.D."/>
            <person name="Simon A."/>
            <person name="Yun M.H."/>
        </authorList>
    </citation>
    <scope>NUCLEOTIDE SEQUENCE</scope>
    <source>
        <strain evidence="2">20211129_DDA</strain>
        <tissue evidence="2">Liver</tissue>
    </source>
</reference>
<evidence type="ECO:0000313" key="2">
    <source>
        <dbReference type="EMBL" id="KAJ1082876.1"/>
    </source>
</evidence>
<feature type="region of interest" description="Disordered" evidence="1">
    <location>
        <begin position="161"/>
        <end position="237"/>
    </location>
</feature>
<comment type="caution">
    <text evidence="2">The sequence shown here is derived from an EMBL/GenBank/DDBJ whole genome shotgun (WGS) entry which is preliminary data.</text>
</comment>
<accession>A0AAV7KTR9</accession>
<dbReference type="AlphaFoldDB" id="A0AAV7KTR9"/>
<feature type="compositionally biased region" description="Basic residues" evidence="1">
    <location>
        <begin position="202"/>
        <end position="211"/>
    </location>
</feature>
<proteinExistence type="predicted"/>
<dbReference type="Proteomes" id="UP001066276">
    <property type="component" value="Chromosome 12"/>
</dbReference>
<evidence type="ECO:0000256" key="1">
    <source>
        <dbReference type="SAM" id="MobiDB-lite"/>
    </source>
</evidence>
<feature type="compositionally biased region" description="Polar residues" evidence="1">
    <location>
        <begin position="172"/>
        <end position="186"/>
    </location>
</feature>
<feature type="compositionally biased region" description="Polar residues" evidence="1">
    <location>
        <begin position="75"/>
        <end position="88"/>
    </location>
</feature>
<dbReference type="EMBL" id="JANPWB010000016">
    <property type="protein sequence ID" value="KAJ1082876.1"/>
    <property type="molecule type" value="Genomic_DNA"/>
</dbReference>